<gene>
    <name evidence="3" type="ORF">BDK51DRAFT_21532</name>
</gene>
<dbReference type="InterPro" id="IPR043129">
    <property type="entry name" value="ATPase_NBD"/>
</dbReference>
<keyword evidence="1" id="KW-0547">Nucleotide-binding</keyword>
<protein>
    <submittedName>
        <fullName evidence="3">Heat shock protein 70 family</fullName>
    </submittedName>
</protein>
<keyword evidence="2" id="KW-0067">ATP-binding</keyword>
<dbReference type="GO" id="GO:0140662">
    <property type="term" value="F:ATP-dependent protein folding chaperone"/>
    <property type="evidence" value="ECO:0007669"/>
    <property type="project" value="InterPro"/>
</dbReference>
<dbReference type="AlphaFoldDB" id="A0A4P9W6S7"/>
<reference evidence="4" key="1">
    <citation type="journal article" date="2018" name="Nat. Microbiol.">
        <title>Leveraging single-cell genomics to expand the fungal tree of life.</title>
        <authorList>
            <person name="Ahrendt S.R."/>
            <person name="Quandt C.A."/>
            <person name="Ciobanu D."/>
            <person name="Clum A."/>
            <person name="Salamov A."/>
            <person name="Andreopoulos B."/>
            <person name="Cheng J.F."/>
            <person name="Woyke T."/>
            <person name="Pelin A."/>
            <person name="Henrissat B."/>
            <person name="Reynolds N.K."/>
            <person name="Benny G.L."/>
            <person name="Smith M.E."/>
            <person name="James T.Y."/>
            <person name="Grigoriev I.V."/>
        </authorList>
    </citation>
    <scope>NUCLEOTIDE SEQUENCE [LARGE SCALE GENOMIC DNA]</scope>
</reference>
<feature type="non-terminal residue" evidence="3">
    <location>
        <position position="222"/>
    </location>
</feature>
<evidence type="ECO:0000313" key="3">
    <source>
        <dbReference type="EMBL" id="RKO87085.1"/>
    </source>
</evidence>
<dbReference type="PANTHER" id="PTHR19375">
    <property type="entry name" value="HEAT SHOCK PROTEIN 70KDA"/>
    <property type="match status" value="1"/>
</dbReference>
<dbReference type="OrthoDB" id="2127907at2759"/>
<sequence length="222" mass="24440">MSSIISKAIGIDLATQNSRVAVWVNNKVEAIPDELGNYTTPSFVAFTDTGRLVGEAAKRQRFENPTNTVYDVKRLIGRRFDDAEMQRNLPRWPFTVSNDMGRPIIQVEFKGEKRQFCPEEILAMLLAKFKDNSEAFLGHDVTEAVFTVPAYFNFSQRQAIKDAATIAGLNVLRFIAEPTAAACALVFGDIKNILVLSLGASDCNVSLLGREAGEYNVKATAG</sequence>
<keyword evidence="4" id="KW-1185">Reference proteome</keyword>
<dbReference type="GO" id="GO:0005524">
    <property type="term" value="F:ATP binding"/>
    <property type="evidence" value="ECO:0007669"/>
    <property type="project" value="UniProtKB-KW"/>
</dbReference>
<dbReference type="SUPFAM" id="SSF53067">
    <property type="entry name" value="Actin-like ATPase domain"/>
    <property type="match status" value="1"/>
</dbReference>
<name>A0A4P9W6S7_9FUNG</name>
<dbReference type="Proteomes" id="UP000269721">
    <property type="component" value="Unassembled WGS sequence"/>
</dbReference>
<evidence type="ECO:0000256" key="1">
    <source>
        <dbReference type="ARBA" id="ARBA00022741"/>
    </source>
</evidence>
<evidence type="ECO:0000313" key="4">
    <source>
        <dbReference type="Proteomes" id="UP000269721"/>
    </source>
</evidence>
<dbReference type="Gene3D" id="3.30.420.40">
    <property type="match status" value="2"/>
</dbReference>
<proteinExistence type="predicted"/>
<dbReference type="Pfam" id="PF00012">
    <property type="entry name" value="HSP70"/>
    <property type="match status" value="1"/>
</dbReference>
<keyword evidence="3" id="KW-0346">Stress response</keyword>
<evidence type="ECO:0000256" key="2">
    <source>
        <dbReference type="ARBA" id="ARBA00022840"/>
    </source>
</evidence>
<dbReference type="Gene3D" id="3.30.30.30">
    <property type="match status" value="1"/>
</dbReference>
<accession>A0A4P9W6S7</accession>
<organism evidence="3 4">
    <name type="scientific">Blyttiomyces helicus</name>
    <dbReference type="NCBI Taxonomy" id="388810"/>
    <lineage>
        <taxon>Eukaryota</taxon>
        <taxon>Fungi</taxon>
        <taxon>Fungi incertae sedis</taxon>
        <taxon>Chytridiomycota</taxon>
        <taxon>Chytridiomycota incertae sedis</taxon>
        <taxon>Chytridiomycetes</taxon>
        <taxon>Chytridiomycetes incertae sedis</taxon>
        <taxon>Blyttiomyces</taxon>
    </lineage>
</organism>
<dbReference type="InterPro" id="IPR013126">
    <property type="entry name" value="Hsp_70_fam"/>
</dbReference>
<dbReference type="EMBL" id="KZ997694">
    <property type="protein sequence ID" value="RKO87085.1"/>
    <property type="molecule type" value="Genomic_DNA"/>
</dbReference>
<dbReference type="PRINTS" id="PR00301">
    <property type="entry name" value="HEATSHOCK70"/>
</dbReference>
<dbReference type="FunFam" id="3.30.30.30:FF:000001">
    <property type="entry name" value="heat shock 70 kDa protein-like"/>
    <property type="match status" value="1"/>
</dbReference>